<evidence type="ECO:0000256" key="1">
    <source>
        <dbReference type="SAM" id="MobiDB-lite"/>
    </source>
</evidence>
<reference evidence="4" key="1">
    <citation type="submission" date="2022-03" db="EMBL/GenBank/DDBJ databases">
        <authorList>
            <person name="Leyn A S."/>
        </authorList>
    </citation>
    <scope>NUCLEOTIDE SEQUENCE</scope>
    <source>
        <strain evidence="4">Streptomyces globisporus 4-3</strain>
    </source>
</reference>
<keyword evidence="2" id="KW-0472">Membrane</keyword>
<dbReference type="InterPro" id="IPR036938">
    <property type="entry name" value="PAP2/HPO_sf"/>
</dbReference>
<comment type="caution">
    <text evidence="4">The sequence shown here is derived from an EMBL/GenBank/DDBJ whole genome shotgun (WGS) entry which is preliminary data.</text>
</comment>
<feature type="region of interest" description="Disordered" evidence="1">
    <location>
        <begin position="42"/>
        <end position="113"/>
    </location>
</feature>
<dbReference type="Proteomes" id="UP001154015">
    <property type="component" value="Unassembled WGS sequence"/>
</dbReference>
<gene>
    <name evidence="4" type="ORF">SGL43_00060</name>
</gene>
<dbReference type="InterPro" id="IPR000326">
    <property type="entry name" value="PAP2/HPO"/>
</dbReference>
<dbReference type="Pfam" id="PF01569">
    <property type="entry name" value="PAP2"/>
    <property type="match status" value="1"/>
</dbReference>
<sequence length="322" mass="34368">MPYGGGPAPLPYGIRVRACEERVRGRWREAVATVGRPSAAVRFLQMRETPRPRETAADSGPGLPQRRPERAFAHAGADGSGTPHRSDGRPPHTPRGARRTDLAGHPGTTPPVPGWPAPLVSGVLGLLAVLFALVTWQVVVEGPLFRLDERVGAKLFGQGPGALTQVFSDLGGMPVALPVLTCAIAYALWRRALRLAVYAALTMAAVPALVIPLKVATARQGPLTEAVNYYPSGHTATAAVAYGATVLVLLTLGRPAWLREASWPRAWMMPVAAILLTTATGIGLVLHGYHWPLDVLASWCLGPLVLAPLWWVSCRSRRRSSG</sequence>
<evidence type="ECO:0000259" key="3">
    <source>
        <dbReference type="Pfam" id="PF01569"/>
    </source>
</evidence>
<feature type="transmembrane region" description="Helical" evidence="2">
    <location>
        <begin position="195"/>
        <end position="215"/>
    </location>
</feature>
<dbReference type="EMBL" id="CAKXYP010000001">
    <property type="protein sequence ID" value="CAH9413067.1"/>
    <property type="molecule type" value="Genomic_DNA"/>
</dbReference>
<evidence type="ECO:0000313" key="5">
    <source>
        <dbReference type="Proteomes" id="UP001154015"/>
    </source>
</evidence>
<evidence type="ECO:0000256" key="2">
    <source>
        <dbReference type="SAM" id="Phobius"/>
    </source>
</evidence>
<keyword evidence="2" id="KW-0812">Transmembrane</keyword>
<organism evidence="4 5">
    <name type="scientific">Streptomyces globisporus</name>
    <dbReference type="NCBI Taxonomy" id="1908"/>
    <lineage>
        <taxon>Bacteria</taxon>
        <taxon>Bacillati</taxon>
        <taxon>Actinomycetota</taxon>
        <taxon>Actinomycetes</taxon>
        <taxon>Kitasatosporales</taxon>
        <taxon>Streptomycetaceae</taxon>
        <taxon>Streptomyces</taxon>
    </lineage>
</organism>
<feature type="domain" description="Phosphatidic acid phosphatase type 2/haloperoxidase" evidence="3">
    <location>
        <begin position="228"/>
        <end position="312"/>
    </location>
</feature>
<dbReference type="SUPFAM" id="SSF48317">
    <property type="entry name" value="Acid phosphatase/Vanadium-dependent haloperoxidase"/>
    <property type="match status" value="1"/>
</dbReference>
<keyword evidence="2" id="KW-1133">Transmembrane helix</keyword>
<accession>A0ABM9GP07</accession>
<feature type="transmembrane region" description="Helical" evidence="2">
    <location>
        <begin position="119"/>
        <end position="139"/>
    </location>
</feature>
<protein>
    <submittedName>
        <fullName evidence="4">Phosphoesterase, PA-phosphatase related</fullName>
    </submittedName>
</protein>
<dbReference type="CDD" id="cd03392">
    <property type="entry name" value="PAP2_like_2"/>
    <property type="match status" value="1"/>
</dbReference>
<name>A0ABM9GP07_STRGL</name>
<feature type="transmembrane region" description="Helical" evidence="2">
    <location>
        <begin position="170"/>
        <end position="188"/>
    </location>
</feature>
<feature type="transmembrane region" description="Helical" evidence="2">
    <location>
        <begin position="235"/>
        <end position="254"/>
    </location>
</feature>
<feature type="transmembrane region" description="Helical" evidence="2">
    <location>
        <begin position="295"/>
        <end position="312"/>
    </location>
</feature>
<feature type="transmembrane region" description="Helical" evidence="2">
    <location>
        <begin position="266"/>
        <end position="289"/>
    </location>
</feature>
<dbReference type="Gene3D" id="1.20.144.10">
    <property type="entry name" value="Phosphatidic acid phosphatase type 2/haloperoxidase"/>
    <property type="match status" value="1"/>
</dbReference>
<evidence type="ECO:0000313" key="4">
    <source>
        <dbReference type="EMBL" id="CAH9413067.1"/>
    </source>
</evidence>
<proteinExistence type="predicted"/>
<keyword evidence="5" id="KW-1185">Reference proteome</keyword>